<dbReference type="Proteomes" id="UP000315440">
    <property type="component" value="Unassembled WGS sequence"/>
</dbReference>
<dbReference type="OrthoDB" id="9802121at2"/>
<gene>
    <name evidence="8" type="ORF">Mal64_10820</name>
</gene>
<evidence type="ECO:0000256" key="7">
    <source>
        <dbReference type="SAM" id="SignalP"/>
    </source>
</evidence>
<evidence type="ECO:0000313" key="9">
    <source>
        <dbReference type="Proteomes" id="UP000315440"/>
    </source>
</evidence>
<accession>A0A5C5ZUL5</accession>
<keyword evidence="5 6" id="KW-0472">Membrane</keyword>
<feature type="transmembrane region" description="Helical" evidence="6">
    <location>
        <begin position="80"/>
        <end position="101"/>
    </location>
</feature>
<reference evidence="8 9" key="1">
    <citation type="submission" date="2019-02" db="EMBL/GenBank/DDBJ databases">
        <title>Deep-cultivation of Planctomycetes and their phenomic and genomic characterization uncovers novel biology.</title>
        <authorList>
            <person name="Wiegand S."/>
            <person name="Jogler M."/>
            <person name="Boedeker C."/>
            <person name="Pinto D."/>
            <person name="Vollmers J."/>
            <person name="Rivas-Marin E."/>
            <person name="Kohn T."/>
            <person name="Peeters S.H."/>
            <person name="Heuer A."/>
            <person name="Rast P."/>
            <person name="Oberbeckmann S."/>
            <person name="Bunk B."/>
            <person name="Jeske O."/>
            <person name="Meyerdierks A."/>
            <person name="Storesund J.E."/>
            <person name="Kallscheuer N."/>
            <person name="Luecker S."/>
            <person name="Lage O.M."/>
            <person name="Pohl T."/>
            <person name="Merkel B.J."/>
            <person name="Hornburger P."/>
            <person name="Mueller R.-W."/>
            <person name="Bruemmer F."/>
            <person name="Labrenz M."/>
            <person name="Spormann A.M."/>
            <person name="Op Den Camp H."/>
            <person name="Overmann J."/>
            <person name="Amann R."/>
            <person name="Jetten M.S.M."/>
            <person name="Mascher T."/>
            <person name="Medema M.H."/>
            <person name="Devos D.P."/>
            <person name="Kaster A.-K."/>
            <person name="Ovreas L."/>
            <person name="Rohde M."/>
            <person name="Galperin M.Y."/>
            <person name="Jogler C."/>
        </authorList>
    </citation>
    <scope>NUCLEOTIDE SEQUENCE [LARGE SCALE GENOMIC DNA]</scope>
    <source>
        <strain evidence="8 9">Mal64</strain>
    </source>
</reference>
<comment type="subcellular location">
    <subcellularLocation>
        <location evidence="1">Membrane</location>
        <topology evidence="1">Multi-pass membrane protein</topology>
    </subcellularLocation>
</comment>
<dbReference type="AlphaFoldDB" id="A0A5C5ZUL5"/>
<name>A0A5C5ZUL5_9BACT</name>
<sequence length="142" mass="14894" precursor="true">MPPRLTLIAASLLGSLGIAFGAYAAHGLTDTLAARGFEAEELAKRIANFETGVRYQMLAALFLLALGLRSQRGGWPLRAAGCAITVGALLFSTPLYALAFVGEGWRWLGAIVPLGGLTMIIAWGLIAAAAFNNPEPSQETHA</sequence>
<dbReference type="GO" id="GO:0005886">
    <property type="term" value="C:plasma membrane"/>
    <property type="evidence" value="ECO:0007669"/>
    <property type="project" value="TreeGrafter"/>
</dbReference>
<evidence type="ECO:0000256" key="3">
    <source>
        <dbReference type="ARBA" id="ARBA00022692"/>
    </source>
</evidence>
<dbReference type="InterPro" id="IPR006696">
    <property type="entry name" value="DUF423"/>
</dbReference>
<keyword evidence="3 6" id="KW-0812">Transmembrane</keyword>
<protein>
    <recommendedName>
        <fullName evidence="10">DUF423 domain-containing protein</fullName>
    </recommendedName>
</protein>
<feature type="transmembrane region" description="Helical" evidence="6">
    <location>
        <begin position="107"/>
        <end position="131"/>
    </location>
</feature>
<keyword evidence="7" id="KW-0732">Signal</keyword>
<evidence type="ECO:0000256" key="5">
    <source>
        <dbReference type="ARBA" id="ARBA00023136"/>
    </source>
</evidence>
<evidence type="ECO:0000313" key="8">
    <source>
        <dbReference type="EMBL" id="TWT90687.1"/>
    </source>
</evidence>
<feature type="signal peptide" evidence="7">
    <location>
        <begin position="1"/>
        <end position="24"/>
    </location>
</feature>
<dbReference type="RefSeq" id="WP_146397782.1">
    <property type="nucleotide sequence ID" value="NZ_SJPQ01000001.1"/>
</dbReference>
<organism evidence="8 9">
    <name type="scientific">Pseudobythopirellula maris</name>
    <dbReference type="NCBI Taxonomy" id="2527991"/>
    <lineage>
        <taxon>Bacteria</taxon>
        <taxon>Pseudomonadati</taxon>
        <taxon>Planctomycetota</taxon>
        <taxon>Planctomycetia</taxon>
        <taxon>Pirellulales</taxon>
        <taxon>Lacipirellulaceae</taxon>
        <taxon>Pseudobythopirellula</taxon>
    </lineage>
</organism>
<proteinExistence type="inferred from homology"/>
<keyword evidence="9" id="KW-1185">Reference proteome</keyword>
<dbReference type="PANTHER" id="PTHR43461:SF1">
    <property type="entry name" value="TRANSMEMBRANE PROTEIN 256"/>
    <property type="match status" value="1"/>
</dbReference>
<comment type="caution">
    <text evidence="8">The sequence shown here is derived from an EMBL/GenBank/DDBJ whole genome shotgun (WGS) entry which is preliminary data.</text>
</comment>
<dbReference type="PANTHER" id="PTHR43461">
    <property type="entry name" value="TRANSMEMBRANE PROTEIN 256"/>
    <property type="match status" value="1"/>
</dbReference>
<feature type="chain" id="PRO_5023149531" description="DUF423 domain-containing protein" evidence="7">
    <location>
        <begin position="25"/>
        <end position="142"/>
    </location>
</feature>
<keyword evidence="4 6" id="KW-1133">Transmembrane helix</keyword>
<comment type="similarity">
    <text evidence="2">Belongs to the UPF0382 family.</text>
</comment>
<evidence type="ECO:0008006" key="10">
    <source>
        <dbReference type="Google" id="ProtNLM"/>
    </source>
</evidence>
<dbReference type="Pfam" id="PF04241">
    <property type="entry name" value="DUF423"/>
    <property type="match status" value="1"/>
</dbReference>
<evidence type="ECO:0000256" key="1">
    <source>
        <dbReference type="ARBA" id="ARBA00004141"/>
    </source>
</evidence>
<evidence type="ECO:0000256" key="2">
    <source>
        <dbReference type="ARBA" id="ARBA00009694"/>
    </source>
</evidence>
<evidence type="ECO:0000256" key="4">
    <source>
        <dbReference type="ARBA" id="ARBA00022989"/>
    </source>
</evidence>
<dbReference type="EMBL" id="SJPQ01000001">
    <property type="protein sequence ID" value="TWT90687.1"/>
    <property type="molecule type" value="Genomic_DNA"/>
</dbReference>
<evidence type="ECO:0000256" key="6">
    <source>
        <dbReference type="SAM" id="Phobius"/>
    </source>
</evidence>